<dbReference type="Gene3D" id="3.40.50.150">
    <property type="entry name" value="Vaccinia Virus protein VP39"/>
    <property type="match status" value="1"/>
</dbReference>
<keyword evidence="10" id="KW-0539">Nucleus</keyword>
<evidence type="ECO:0000256" key="4">
    <source>
        <dbReference type="ARBA" id="ARBA00012003"/>
    </source>
</evidence>
<keyword evidence="7" id="KW-0489">Methyltransferase</keyword>
<dbReference type="FunFam" id="3.40.50.150:FF:000094">
    <property type="entry name" value="Carnosine N-methyltransferase 1"/>
    <property type="match status" value="1"/>
</dbReference>
<evidence type="ECO:0000256" key="6">
    <source>
        <dbReference type="ARBA" id="ARBA00022490"/>
    </source>
</evidence>
<keyword evidence="9" id="KW-0949">S-adenosyl-L-methionine</keyword>
<dbReference type="PANTHER" id="PTHR12303">
    <property type="entry name" value="CARNOSINE N-METHYLTRANSFERASE"/>
    <property type="match status" value="1"/>
</dbReference>
<evidence type="ECO:0000256" key="2">
    <source>
        <dbReference type="ARBA" id="ARBA00004514"/>
    </source>
</evidence>
<dbReference type="GO" id="GO:0005634">
    <property type="term" value="C:nucleus"/>
    <property type="evidence" value="ECO:0007669"/>
    <property type="project" value="UniProtKB-SubCell"/>
</dbReference>
<dbReference type="Proteomes" id="UP000801492">
    <property type="component" value="Unassembled WGS sequence"/>
</dbReference>
<evidence type="ECO:0000256" key="1">
    <source>
        <dbReference type="ARBA" id="ARBA00004123"/>
    </source>
</evidence>
<comment type="caution">
    <text evidence="12">The sequence shown here is derived from an EMBL/GenBank/DDBJ whole genome shotgun (WGS) entry which is preliminary data.</text>
</comment>
<dbReference type="EC" id="2.1.1.22" evidence="4"/>
<dbReference type="InterPro" id="IPR012901">
    <property type="entry name" value="CARME"/>
</dbReference>
<dbReference type="GO" id="GO:0035498">
    <property type="term" value="P:carnosine metabolic process"/>
    <property type="evidence" value="ECO:0007669"/>
    <property type="project" value="UniProtKB-ARBA"/>
</dbReference>
<dbReference type="SUPFAM" id="SSF53335">
    <property type="entry name" value="S-adenosyl-L-methionine-dependent methyltransferases"/>
    <property type="match status" value="1"/>
</dbReference>
<gene>
    <name evidence="12" type="ORF">ILUMI_00812</name>
</gene>
<evidence type="ECO:0000256" key="10">
    <source>
        <dbReference type="ARBA" id="ARBA00023242"/>
    </source>
</evidence>
<proteinExistence type="inferred from homology"/>
<dbReference type="SMART" id="SM01296">
    <property type="entry name" value="N2227"/>
    <property type="match status" value="1"/>
</dbReference>
<keyword evidence="13" id="KW-1185">Reference proteome</keyword>
<dbReference type="InterPro" id="IPR029063">
    <property type="entry name" value="SAM-dependent_MTases_sf"/>
</dbReference>
<comment type="function">
    <text evidence="11">N-methyltransferase that catalyzes the formation of anserine (beta-alanyl-N(Pi)-methyl-L-histidine) from carnosine. Anserine, a methylated derivative of carnosine (beta-alanyl-L-histidine), is an abundant constituent of vertebrate skeletal muscles. Also methylates other L-histidine-containing di- and tripeptides such as Gly-Gly-His, Gly-His and homocarnosine (GABA-His).</text>
</comment>
<evidence type="ECO:0000256" key="9">
    <source>
        <dbReference type="ARBA" id="ARBA00022691"/>
    </source>
</evidence>
<dbReference type="AlphaFoldDB" id="A0A8K0DFR4"/>
<keyword evidence="8" id="KW-0808">Transferase</keyword>
<sequence>MHGQVNGDDTTEERRYFLSVLTTFESYREQSLLRIAHKEKCLKSLPPHHQKWLTKYKEDLELFRKCINKNSEFIPVIVQHAYNIFDNLLCNDNPSHSETQVGTLTEGLDKVQSVFKQLMRDWSALGAAERKQCYTPIIEEVERQFPSDKYNRSEINVLVPGAGLGRLAFEIASRGYSCQGNEFNLFMLIVSFYVLNLCKNVDEFIIYPWIHQYCNNLSAEHQMTSVSFPDVRPMPTPESKFSMTAGDFLEVYTEPNEWDCVATCFFIDCAANVVQFIELIYHILKPGGVWINLGPLLYHYSDIKNERSIEPSFQVLRGIINKVGFTMEKSQTGLKTRYCQNPKSMLQYEYDSVFFLCRKNLEVLNNEDAVESDTNTEGE</sequence>
<reference evidence="12" key="1">
    <citation type="submission" date="2019-08" db="EMBL/GenBank/DDBJ databases">
        <title>The genome of the North American firefly Photinus pyralis.</title>
        <authorList>
            <consortium name="Photinus pyralis genome working group"/>
            <person name="Fallon T.R."/>
            <person name="Sander Lower S.E."/>
            <person name="Weng J.-K."/>
        </authorList>
    </citation>
    <scope>NUCLEOTIDE SEQUENCE</scope>
    <source>
        <strain evidence="12">TRF0915ILg1</strain>
        <tissue evidence="12">Whole body</tissue>
    </source>
</reference>
<evidence type="ECO:0000313" key="12">
    <source>
        <dbReference type="EMBL" id="KAF2905363.1"/>
    </source>
</evidence>
<comment type="similarity">
    <text evidence="3">Belongs to the carnosine N-methyltransferase family.</text>
</comment>
<dbReference type="GO" id="GO:0032259">
    <property type="term" value="P:methylation"/>
    <property type="evidence" value="ECO:0007669"/>
    <property type="project" value="UniProtKB-KW"/>
</dbReference>
<evidence type="ECO:0000256" key="5">
    <source>
        <dbReference type="ARBA" id="ARBA00015448"/>
    </source>
</evidence>
<evidence type="ECO:0000256" key="11">
    <source>
        <dbReference type="ARBA" id="ARBA00054322"/>
    </source>
</evidence>
<keyword evidence="6" id="KW-0963">Cytoplasm</keyword>
<dbReference type="EMBL" id="VTPC01000555">
    <property type="protein sequence ID" value="KAF2905363.1"/>
    <property type="molecule type" value="Genomic_DNA"/>
</dbReference>
<accession>A0A8K0DFR4</accession>
<dbReference type="GO" id="GO:0005829">
    <property type="term" value="C:cytosol"/>
    <property type="evidence" value="ECO:0007669"/>
    <property type="project" value="UniProtKB-SubCell"/>
</dbReference>
<comment type="subcellular location">
    <subcellularLocation>
        <location evidence="2">Cytoplasm</location>
        <location evidence="2">Cytosol</location>
    </subcellularLocation>
    <subcellularLocation>
        <location evidence="1">Nucleus</location>
    </subcellularLocation>
</comment>
<evidence type="ECO:0000313" key="13">
    <source>
        <dbReference type="Proteomes" id="UP000801492"/>
    </source>
</evidence>
<evidence type="ECO:0000256" key="7">
    <source>
        <dbReference type="ARBA" id="ARBA00022603"/>
    </source>
</evidence>
<evidence type="ECO:0000256" key="8">
    <source>
        <dbReference type="ARBA" id="ARBA00022679"/>
    </source>
</evidence>
<dbReference type="Pfam" id="PF07942">
    <property type="entry name" value="CARME"/>
    <property type="match status" value="1"/>
</dbReference>
<name>A0A8K0DFR4_IGNLU</name>
<dbReference type="OrthoDB" id="978at2759"/>
<organism evidence="12 13">
    <name type="scientific">Ignelater luminosus</name>
    <name type="common">Cucubano</name>
    <name type="synonym">Pyrophorus luminosus</name>
    <dbReference type="NCBI Taxonomy" id="2038154"/>
    <lineage>
        <taxon>Eukaryota</taxon>
        <taxon>Metazoa</taxon>
        <taxon>Ecdysozoa</taxon>
        <taxon>Arthropoda</taxon>
        <taxon>Hexapoda</taxon>
        <taxon>Insecta</taxon>
        <taxon>Pterygota</taxon>
        <taxon>Neoptera</taxon>
        <taxon>Endopterygota</taxon>
        <taxon>Coleoptera</taxon>
        <taxon>Polyphaga</taxon>
        <taxon>Elateriformia</taxon>
        <taxon>Elateroidea</taxon>
        <taxon>Elateridae</taxon>
        <taxon>Agrypninae</taxon>
        <taxon>Pyrophorini</taxon>
        <taxon>Ignelater</taxon>
    </lineage>
</organism>
<dbReference type="GO" id="GO:0030735">
    <property type="term" value="F:carnosine N-methyltransferase activity"/>
    <property type="evidence" value="ECO:0007669"/>
    <property type="project" value="UniProtKB-EC"/>
</dbReference>
<protein>
    <recommendedName>
        <fullName evidence="5">Carnosine N-methyltransferase</fullName>
        <ecNumber evidence="4">2.1.1.22</ecNumber>
    </recommendedName>
</protein>
<dbReference type="PANTHER" id="PTHR12303:SF6">
    <property type="entry name" value="CARNOSINE N-METHYLTRANSFERASE"/>
    <property type="match status" value="1"/>
</dbReference>
<evidence type="ECO:0000256" key="3">
    <source>
        <dbReference type="ARBA" id="ARBA00010086"/>
    </source>
</evidence>